<evidence type="ECO:0000256" key="1">
    <source>
        <dbReference type="ARBA" id="ARBA00006975"/>
    </source>
</evidence>
<dbReference type="NCBIfam" id="NF001529">
    <property type="entry name" value="PRK00364.1-5"/>
    <property type="match status" value="1"/>
</dbReference>
<dbReference type="CDD" id="cd00320">
    <property type="entry name" value="cpn10"/>
    <property type="match status" value="1"/>
</dbReference>
<dbReference type="SMART" id="SM00883">
    <property type="entry name" value="Cpn10"/>
    <property type="match status" value="1"/>
</dbReference>
<sequence>MKIRPLHDRVVVKRVEEETKTAGGIVLPGSAAEKPSEGEVLAVGEGKALDNGQVRPMAVKVGDKVLFGKYSGTEVKVDGEQYIIMREDDIMGILG</sequence>
<keyword evidence="3" id="KW-0963">Cytoplasm</keyword>
<dbReference type="InterPro" id="IPR037124">
    <property type="entry name" value="Chaperonin_GroES_sf"/>
</dbReference>
<proteinExistence type="inferred from homology"/>
<evidence type="ECO:0000256" key="2">
    <source>
        <dbReference type="ARBA" id="ARBA00023186"/>
    </source>
</evidence>
<evidence type="ECO:0000313" key="5">
    <source>
        <dbReference type="EMBL" id="WAR44234.1"/>
    </source>
</evidence>
<keyword evidence="2 3" id="KW-0143">Chaperone</keyword>
<protein>
    <recommendedName>
        <fullName evidence="3">Co-chaperonin GroES</fullName>
    </recommendedName>
    <alternativeName>
        <fullName evidence="3">10 kDa chaperonin</fullName>
    </alternativeName>
    <alternativeName>
        <fullName evidence="3">Chaperonin-10</fullName>
        <shortName evidence="3">Cpn10</shortName>
    </alternativeName>
</protein>
<dbReference type="InterPro" id="IPR011032">
    <property type="entry name" value="GroES-like_sf"/>
</dbReference>
<dbReference type="EMBL" id="CP113517">
    <property type="protein sequence ID" value="WAR44234.1"/>
    <property type="molecule type" value="Genomic_DNA"/>
</dbReference>
<dbReference type="InterPro" id="IPR020818">
    <property type="entry name" value="Chaperonin_GroES"/>
</dbReference>
<dbReference type="PANTHER" id="PTHR10772:SF58">
    <property type="entry name" value="CO-CHAPERONIN GROES"/>
    <property type="match status" value="1"/>
</dbReference>
<dbReference type="Proteomes" id="UP001162780">
    <property type="component" value="Chromosome"/>
</dbReference>
<dbReference type="PANTHER" id="PTHR10772">
    <property type="entry name" value="10 KDA HEAT SHOCK PROTEIN"/>
    <property type="match status" value="1"/>
</dbReference>
<dbReference type="Gene3D" id="2.30.33.40">
    <property type="entry name" value="GroES chaperonin"/>
    <property type="match status" value="1"/>
</dbReference>
<evidence type="ECO:0000256" key="4">
    <source>
        <dbReference type="RuleBase" id="RU000535"/>
    </source>
</evidence>
<organism evidence="5 6">
    <name type="scientific">Methylomonas rapida</name>
    <dbReference type="NCBI Taxonomy" id="2963939"/>
    <lineage>
        <taxon>Bacteria</taxon>
        <taxon>Pseudomonadati</taxon>
        <taxon>Pseudomonadota</taxon>
        <taxon>Gammaproteobacteria</taxon>
        <taxon>Methylococcales</taxon>
        <taxon>Methylococcaceae</taxon>
        <taxon>Methylomonas</taxon>
    </lineage>
</organism>
<dbReference type="NCBIfam" id="NF001527">
    <property type="entry name" value="PRK00364.1-2"/>
    <property type="match status" value="1"/>
</dbReference>
<dbReference type="RefSeq" id="WP_269021880.1">
    <property type="nucleotide sequence ID" value="NZ_CP113517.1"/>
</dbReference>
<gene>
    <name evidence="3 5" type="primary">groES</name>
    <name evidence="3" type="synonym">groS</name>
    <name evidence="5" type="ORF">NM686_017925</name>
</gene>
<comment type="similarity">
    <text evidence="1 3 4">Belongs to the GroES chaperonin family.</text>
</comment>
<comment type="subunit">
    <text evidence="3">Heptamer of 7 subunits arranged in a ring. Interacts with the chaperonin GroEL.</text>
</comment>
<dbReference type="SUPFAM" id="SSF50129">
    <property type="entry name" value="GroES-like"/>
    <property type="match status" value="1"/>
</dbReference>
<accession>A0ABY7GIT0</accession>
<reference evidence="5" key="1">
    <citation type="submission" date="2022-11" db="EMBL/GenBank/DDBJ databases">
        <title>Methylomonas rapida sp. nov., Carotenoid-Producing Obligate Methanotrophs with High Growth Characteristics and Biotechnological Potential.</title>
        <authorList>
            <person name="Tikhonova E.N."/>
            <person name="Suleimanov R.Z."/>
            <person name="Miroshnikov K."/>
            <person name="Oshkin I.Y."/>
            <person name="Belova S.E."/>
            <person name="Danilova O.V."/>
            <person name="Ashikhmin A."/>
            <person name="Konopkin A."/>
            <person name="But S.Y."/>
            <person name="Khmelenina V.N."/>
            <person name="Kuznetsov N."/>
            <person name="Pimenov N.V."/>
            <person name="Dedysh S.N."/>
        </authorList>
    </citation>
    <scope>NUCLEOTIDE SEQUENCE</scope>
    <source>
        <strain evidence="5">MP1</strain>
    </source>
</reference>
<comment type="function">
    <text evidence="3 4">Together with the chaperonin GroEL, plays an essential role in assisting protein folding. The GroEL-GroES system forms a nano-cage that allows encapsulation of the non-native substrate proteins and provides a physical environment optimized to promote and accelerate protein folding. GroES binds to the apical surface of the GroEL ring, thereby capping the opening of the GroEL channel.</text>
</comment>
<evidence type="ECO:0000313" key="6">
    <source>
        <dbReference type="Proteomes" id="UP001162780"/>
    </source>
</evidence>
<evidence type="ECO:0000256" key="3">
    <source>
        <dbReference type="HAMAP-Rule" id="MF_00580"/>
    </source>
</evidence>
<keyword evidence="6" id="KW-1185">Reference proteome</keyword>
<dbReference type="NCBIfam" id="NF001531">
    <property type="entry name" value="PRK00364.2-2"/>
    <property type="match status" value="1"/>
</dbReference>
<dbReference type="PRINTS" id="PR00297">
    <property type="entry name" value="CHAPERONIN10"/>
</dbReference>
<dbReference type="NCBIfam" id="NF001533">
    <property type="entry name" value="PRK00364.2-4"/>
    <property type="match status" value="1"/>
</dbReference>
<dbReference type="HAMAP" id="MF_00580">
    <property type="entry name" value="CH10"/>
    <property type="match status" value="1"/>
</dbReference>
<dbReference type="PROSITE" id="PS00681">
    <property type="entry name" value="CHAPERONINS_CPN10"/>
    <property type="match status" value="1"/>
</dbReference>
<name>A0ABY7GIT0_9GAMM</name>
<dbReference type="InterPro" id="IPR018369">
    <property type="entry name" value="Chaprnonin_Cpn10_CS"/>
</dbReference>
<dbReference type="Pfam" id="PF00166">
    <property type="entry name" value="Cpn10"/>
    <property type="match status" value="1"/>
</dbReference>
<dbReference type="NCBIfam" id="NF001534">
    <property type="entry name" value="PRK00364.2-5"/>
    <property type="match status" value="1"/>
</dbReference>
<comment type="subcellular location">
    <subcellularLocation>
        <location evidence="3">Cytoplasm</location>
    </subcellularLocation>
</comment>